<dbReference type="PANTHER" id="PTHR36838">
    <property type="entry name" value="AUXIN EFFLUX CARRIER FAMILY PROTEIN"/>
    <property type="match status" value="1"/>
</dbReference>
<feature type="transmembrane region" description="Helical" evidence="7">
    <location>
        <begin position="108"/>
        <end position="133"/>
    </location>
</feature>
<evidence type="ECO:0000313" key="9">
    <source>
        <dbReference type="Proteomes" id="UP001595711"/>
    </source>
</evidence>
<comment type="caution">
    <text evidence="8">The sequence shown here is derived from an EMBL/GenBank/DDBJ whole genome shotgun (WGS) entry which is preliminary data.</text>
</comment>
<evidence type="ECO:0000256" key="4">
    <source>
        <dbReference type="ARBA" id="ARBA00022692"/>
    </source>
</evidence>
<keyword evidence="2" id="KW-0813">Transport</keyword>
<feature type="transmembrane region" description="Helical" evidence="7">
    <location>
        <begin position="290"/>
        <end position="312"/>
    </location>
</feature>
<reference evidence="9" key="1">
    <citation type="journal article" date="2019" name="Int. J. Syst. Evol. Microbiol.">
        <title>The Global Catalogue of Microorganisms (GCM) 10K type strain sequencing project: providing services to taxonomists for standard genome sequencing and annotation.</title>
        <authorList>
            <consortium name="The Broad Institute Genomics Platform"/>
            <consortium name="The Broad Institute Genome Sequencing Center for Infectious Disease"/>
            <person name="Wu L."/>
            <person name="Ma J."/>
        </authorList>
    </citation>
    <scope>NUCLEOTIDE SEQUENCE [LARGE SCALE GENOMIC DNA]</scope>
    <source>
        <strain evidence="9">KCTC 42182</strain>
    </source>
</reference>
<dbReference type="Pfam" id="PF03547">
    <property type="entry name" value="Mem_trans"/>
    <property type="match status" value="1"/>
</dbReference>
<keyword evidence="6 7" id="KW-0472">Membrane</keyword>
<keyword evidence="4 7" id="KW-0812">Transmembrane</keyword>
<evidence type="ECO:0000313" key="8">
    <source>
        <dbReference type="EMBL" id="MFC3674538.1"/>
    </source>
</evidence>
<evidence type="ECO:0000256" key="5">
    <source>
        <dbReference type="ARBA" id="ARBA00022989"/>
    </source>
</evidence>
<feature type="transmembrane region" description="Helical" evidence="7">
    <location>
        <begin position="258"/>
        <end position="278"/>
    </location>
</feature>
<dbReference type="Proteomes" id="UP001595711">
    <property type="component" value="Unassembled WGS sequence"/>
</dbReference>
<keyword evidence="9" id="KW-1185">Reference proteome</keyword>
<dbReference type="InterPro" id="IPR004776">
    <property type="entry name" value="Mem_transp_PIN-like"/>
</dbReference>
<evidence type="ECO:0000256" key="3">
    <source>
        <dbReference type="ARBA" id="ARBA00022475"/>
    </source>
</evidence>
<proteinExistence type="predicted"/>
<keyword evidence="5 7" id="KW-1133">Transmembrane helix</keyword>
<feature type="transmembrane region" description="Helical" evidence="7">
    <location>
        <begin position="173"/>
        <end position="192"/>
    </location>
</feature>
<gene>
    <name evidence="8" type="ORF">ACFOOQ_03225</name>
</gene>
<dbReference type="EMBL" id="JBHRYJ010000001">
    <property type="protein sequence ID" value="MFC3674538.1"/>
    <property type="molecule type" value="Genomic_DNA"/>
</dbReference>
<feature type="transmembrane region" description="Helical" evidence="7">
    <location>
        <begin position="139"/>
        <end position="161"/>
    </location>
</feature>
<evidence type="ECO:0000256" key="6">
    <source>
        <dbReference type="ARBA" id="ARBA00023136"/>
    </source>
</evidence>
<feature type="transmembrane region" description="Helical" evidence="7">
    <location>
        <begin position="6"/>
        <end position="22"/>
    </location>
</feature>
<evidence type="ECO:0000256" key="7">
    <source>
        <dbReference type="SAM" id="Phobius"/>
    </source>
</evidence>
<evidence type="ECO:0000256" key="1">
    <source>
        <dbReference type="ARBA" id="ARBA00004141"/>
    </source>
</evidence>
<feature type="transmembrane region" description="Helical" evidence="7">
    <location>
        <begin position="65"/>
        <end position="88"/>
    </location>
</feature>
<feature type="transmembrane region" description="Helical" evidence="7">
    <location>
        <begin position="34"/>
        <end position="53"/>
    </location>
</feature>
<comment type="subcellular location">
    <subcellularLocation>
        <location evidence="1">Membrane</location>
        <topology evidence="1">Multi-pass membrane protein</topology>
    </subcellularLocation>
</comment>
<name>A0ABV7VAR7_9PROT</name>
<dbReference type="PANTHER" id="PTHR36838:SF3">
    <property type="entry name" value="TRANSPORTER AUXIN EFFLUX CARRIER EC FAMILY"/>
    <property type="match status" value="1"/>
</dbReference>
<sequence>METLLNVSLPFFGLIFIGYGAGRTRLITPQAYLGLNAFVIWFALPALLFIKMSQAPVFEAFDPRFVAAYTGGGLIAYGTVAGLSRLLFPQLAWGQRAVQAMGASFGNVGFMGLPILVTLFGDAAVLPAVLVIVFDHIVLIPLTTGIIEGSASGHTSVWMIFRKVCTGMARNPLILSTFGGLLWGLTGLHLPVPVDALLKLLSDSAAPCALFALGLTLVGRPLSHGLEQVTLTTIGKLAVHPLMVWMLAAYVLKLDPFLTAVAVIQASMPTAANVYILATTYHTFVERTSSAILVSTVVATVTVSAFMVLFTAY</sequence>
<organism evidence="8 9">
    <name type="scientific">Ferrovibrio xuzhouensis</name>
    <dbReference type="NCBI Taxonomy" id="1576914"/>
    <lineage>
        <taxon>Bacteria</taxon>
        <taxon>Pseudomonadati</taxon>
        <taxon>Pseudomonadota</taxon>
        <taxon>Alphaproteobacteria</taxon>
        <taxon>Rhodospirillales</taxon>
        <taxon>Rhodospirillaceae</taxon>
        <taxon>Ferrovibrio</taxon>
    </lineage>
</organism>
<keyword evidence="3" id="KW-1003">Cell membrane</keyword>
<accession>A0ABV7VAR7</accession>
<protein>
    <submittedName>
        <fullName evidence="8">AEC family transporter</fullName>
    </submittedName>
</protein>
<evidence type="ECO:0000256" key="2">
    <source>
        <dbReference type="ARBA" id="ARBA00022448"/>
    </source>
</evidence>
<dbReference type="RefSeq" id="WP_379721694.1">
    <property type="nucleotide sequence ID" value="NZ_JBHRYJ010000001.1"/>
</dbReference>